<organism evidence="1 2">
    <name type="scientific">Paenibacillus glycanilyticus</name>
    <dbReference type="NCBI Taxonomy" id="126569"/>
    <lineage>
        <taxon>Bacteria</taxon>
        <taxon>Bacillati</taxon>
        <taxon>Bacillota</taxon>
        <taxon>Bacilli</taxon>
        <taxon>Bacillales</taxon>
        <taxon>Paenibacillaceae</taxon>
        <taxon>Paenibacillus</taxon>
    </lineage>
</organism>
<evidence type="ECO:0000313" key="1">
    <source>
        <dbReference type="EMBL" id="GLX68671.1"/>
    </source>
</evidence>
<dbReference type="EMBL" id="BSSQ01000013">
    <property type="protein sequence ID" value="GLX68671.1"/>
    <property type="molecule type" value="Genomic_DNA"/>
</dbReference>
<comment type="caution">
    <text evidence="1">The sequence shown here is derived from an EMBL/GenBank/DDBJ whole genome shotgun (WGS) entry which is preliminary data.</text>
</comment>
<gene>
    <name evidence="1" type="ORF">MU1_30160</name>
</gene>
<proteinExistence type="predicted"/>
<accession>A0ABQ6GCH4</accession>
<protein>
    <submittedName>
        <fullName evidence="1">Uncharacterized protein</fullName>
    </submittedName>
</protein>
<keyword evidence="2" id="KW-1185">Reference proteome</keyword>
<dbReference type="Proteomes" id="UP001157114">
    <property type="component" value="Unassembled WGS sequence"/>
</dbReference>
<name>A0ABQ6GCH4_9BACL</name>
<dbReference type="RefSeq" id="WP_284239412.1">
    <property type="nucleotide sequence ID" value="NZ_BSSQ01000013.1"/>
</dbReference>
<sequence>MPYNFNDFHTTEQLHQMRQAELERAIRSGRFVKYDHELKKARRKSMLTPLLQMMKPLIWRKK</sequence>
<evidence type="ECO:0000313" key="2">
    <source>
        <dbReference type="Proteomes" id="UP001157114"/>
    </source>
</evidence>
<reference evidence="1 2" key="1">
    <citation type="submission" date="2023-03" db="EMBL/GenBank/DDBJ databases">
        <title>Draft genome sequence of the bacteria which degrade cell wall of Tricholomamatutake.</title>
        <authorList>
            <person name="Konishi Y."/>
            <person name="Fukuta Y."/>
            <person name="Shirasaka N."/>
        </authorList>
    </citation>
    <scope>NUCLEOTIDE SEQUENCE [LARGE SCALE GENOMIC DNA]</scope>
    <source>
        <strain evidence="2">mu1</strain>
    </source>
</reference>